<gene>
    <name evidence="1" type="ORF">SNAT2548_LOCUS34638</name>
</gene>
<sequence>MSYELDAAEIGMEYLLDLAEDAVKDWFNKQVDTMKDQMAKEVQSKLAGVLEDMLRNTGLDKVFKDLMGVTDPGKALCNAAVPPLETVVFGLLDEFRE</sequence>
<evidence type="ECO:0000313" key="1">
    <source>
        <dbReference type="EMBL" id="CAE7609360.1"/>
    </source>
</evidence>
<name>A0A812VC58_9DINO</name>
<comment type="caution">
    <text evidence="1">The sequence shown here is derived from an EMBL/GenBank/DDBJ whole genome shotgun (WGS) entry which is preliminary data.</text>
</comment>
<reference evidence="1" key="1">
    <citation type="submission" date="2021-02" db="EMBL/GenBank/DDBJ databases">
        <authorList>
            <person name="Dougan E. K."/>
            <person name="Rhodes N."/>
            <person name="Thang M."/>
            <person name="Chan C."/>
        </authorList>
    </citation>
    <scope>NUCLEOTIDE SEQUENCE</scope>
</reference>
<organism evidence="1 2">
    <name type="scientific">Symbiodinium natans</name>
    <dbReference type="NCBI Taxonomy" id="878477"/>
    <lineage>
        <taxon>Eukaryota</taxon>
        <taxon>Sar</taxon>
        <taxon>Alveolata</taxon>
        <taxon>Dinophyceae</taxon>
        <taxon>Suessiales</taxon>
        <taxon>Symbiodiniaceae</taxon>
        <taxon>Symbiodinium</taxon>
    </lineage>
</organism>
<feature type="non-terminal residue" evidence="1">
    <location>
        <position position="1"/>
    </location>
</feature>
<protein>
    <submittedName>
        <fullName evidence="1">Uncharacterized protein</fullName>
    </submittedName>
</protein>
<dbReference type="Proteomes" id="UP000604046">
    <property type="component" value="Unassembled WGS sequence"/>
</dbReference>
<dbReference type="AlphaFoldDB" id="A0A812VC58"/>
<evidence type="ECO:0000313" key="2">
    <source>
        <dbReference type="Proteomes" id="UP000604046"/>
    </source>
</evidence>
<accession>A0A812VC58</accession>
<dbReference type="EMBL" id="CAJNDS010002821">
    <property type="protein sequence ID" value="CAE7609360.1"/>
    <property type="molecule type" value="Genomic_DNA"/>
</dbReference>
<proteinExistence type="predicted"/>
<keyword evidence="2" id="KW-1185">Reference proteome</keyword>